<evidence type="ECO:0000313" key="14">
    <source>
        <dbReference type="EMBL" id="CAE6535119.1"/>
    </source>
</evidence>
<dbReference type="InterPro" id="IPR014016">
    <property type="entry name" value="UvrD-like_ATP-bd"/>
</dbReference>
<dbReference type="GO" id="GO:0005524">
    <property type="term" value="F:ATP binding"/>
    <property type="evidence" value="ECO:0007669"/>
    <property type="project" value="UniProtKB-UniRule"/>
</dbReference>
<evidence type="ECO:0000256" key="11">
    <source>
        <dbReference type="PROSITE-ProRule" id="PRU00560"/>
    </source>
</evidence>
<keyword evidence="7" id="KW-0413">Isomerase</keyword>
<evidence type="ECO:0000256" key="3">
    <source>
        <dbReference type="ARBA" id="ARBA00022801"/>
    </source>
</evidence>
<feature type="binding site" evidence="11">
    <location>
        <begin position="75"/>
        <end position="82"/>
    </location>
    <ligand>
        <name>ATP</name>
        <dbReference type="ChEBI" id="CHEBI:30616"/>
    </ligand>
</feature>
<dbReference type="PROSITE" id="PS51198">
    <property type="entry name" value="UVRD_HELICASE_ATP_BIND"/>
    <property type="match status" value="1"/>
</dbReference>
<dbReference type="CDD" id="cd17932">
    <property type="entry name" value="DEXQc_UvrD"/>
    <property type="match status" value="1"/>
</dbReference>
<protein>
    <recommendedName>
        <fullName evidence="9">DNA 3'-5' helicase</fullName>
        <ecNumber evidence="9">5.6.2.4</ecNumber>
    </recommendedName>
</protein>
<evidence type="ECO:0000256" key="1">
    <source>
        <dbReference type="ARBA" id="ARBA00009922"/>
    </source>
</evidence>
<evidence type="ECO:0000256" key="9">
    <source>
        <dbReference type="ARBA" id="ARBA00034808"/>
    </source>
</evidence>
<evidence type="ECO:0000256" key="4">
    <source>
        <dbReference type="ARBA" id="ARBA00022806"/>
    </source>
</evidence>
<evidence type="ECO:0000259" key="13">
    <source>
        <dbReference type="PROSITE" id="PS51217"/>
    </source>
</evidence>
<comment type="similarity">
    <text evidence="1">Belongs to the helicase family. UvrD subfamily.</text>
</comment>
<dbReference type="PANTHER" id="PTHR11070">
    <property type="entry name" value="UVRD / RECB / PCRA DNA HELICASE FAMILY MEMBER"/>
    <property type="match status" value="1"/>
</dbReference>
<keyword evidence="3 11" id="KW-0378">Hydrolase</keyword>
<name>A0A8H3DR09_9AGAM</name>
<dbReference type="Pfam" id="PF00580">
    <property type="entry name" value="UvrD-helicase"/>
    <property type="match status" value="1"/>
</dbReference>
<dbReference type="InterPro" id="IPR014017">
    <property type="entry name" value="DNA_helicase_UvrD-like_C"/>
</dbReference>
<dbReference type="GO" id="GO:0000725">
    <property type="term" value="P:recombinational repair"/>
    <property type="evidence" value="ECO:0007669"/>
    <property type="project" value="TreeGrafter"/>
</dbReference>
<dbReference type="GO" id="GO:0016787">
    <property type="term" value="F:hydrolase activity"/>
    <property type="evidence" value="ECO:0007669"/>
    <property type="project" value="UniProtKB-UniRule"/>
</dbReference>
<comment type="catalytic activity">
    <reaction evidence="8">
        <text>Couples ATP hydrolysis with the unwinding of duplex DNA by translocating in the 3'-5' direction.</text>
        <dbReference type="EC" id="5.6.2.4"/>
    </reaction>
</comment>
<evidence type="ECO:0000256" key="7">
    <source>
        <dbReference type="ARBA" id="ARBA00023235"/>
    </source>
</evidence>
<organism evidence="14 15">
    <name type="scientific">Rhizoctonia solani</name>
    <dbReference type="NCBI Taxonomy" id="456999"/>
    <lineage>
        <taxon>Eukaryota</taxon>
        <taxon>Fungi</taxon>
        <taxon>Dikarya</taxon>
        <taxon>Basidiomycota</taxon>
        <taxon>Agaricomycotina</taxon>
        <taxon>Agaricomycetes</taxon>
        <taxon>Cantharellales</taxon>
        <taxon>Ceratobasidiaceae</taxon>
        <taxon>Rhizoctonia</taxon>
    </lineage>
</organism>
<dbReference type="EC" id="5.6.2.4" evidence="9"/>
<dbReference type="Pfam" id="PF13361">
    <property type="entry name" value="UvrD_C"/>
    <property type="match status" value="1"/>
</dbReference>
<dbReference type="AlphaFoldDB" id="A0A8H3DR09"/>
<gene>
    <name evidence="14" type="ORF">RDB_LOCUS176866</name>
</gene>
<feature type="domain" description="UvrD-like helicase ATP-binding" evidence="12">
    <location>
        <begin position="54"/>
        <end position="338"/>
    </location>
</feature>
<comment type="caution">
    <text evidence="14">The sequence shown here is derived from an EMBL/GenBank/DDBJ whole genome shotgun (WGS) entry which is preliminary data.</text>
</comment>
<dbReference type="GO" id="GO:0005634">
    <property type="term" value="C:nucleus"/>
    <property type="evidence" value="ECO:0007669"/>
    <property type="project" value="TreeGrafter"/>
</dbReference>
<dbReference type="Gene3D" id="3.40.50.300">
    <property type="entry name" value="P-loop containing nucleotide triphosphate hydrolases"/>
    <property type="match status" value="2"/>
</dbReference>
<keyword evidence="4 11" id="KW-0347">Helicase</keyword>
<dbReference type="Gene3D" id="1.10.10.160">
    <property type="match status" value="1"/>
</dbReference>
<dbReference type="InterPro" id="IPR013986">
    <property type="entry name" value="DExx_box_DNA_helicase_dom_sf"/>
</dbReference>
<reference evidence="14" key="1">
    <citation type="submission" date="2021-01" db="EMBL/GenBank/DDBJ databases">
        <authorList>
            <person name="Kaushik A."/>
        </authorList>
    </citation>
    <scope>NUCLEOTIDE SEQUENCE</scope>
    <source>
        <strain evidence="14">AG6-10EEA</strain>
    </source>
</reference>
<dbReference type="GO" id="GO:0043138">
    <property type="term" value="F:3'-5' DNA helicase activity"/>
    <property type="evidence" value="ECO:0007669"/>
    <property type="project" value="UniProtKB-EC"/>
</dbReference>
<evidence type="ECO:0000256" key="6">
    <source>
        <dbReference type="ARBA" id="ARBA00023125"/>
    </source>
</evidence>
<evidence type="ECO:0000256" key="8">
    <source>
        <dbReference type="ARBA" id="ARBA00034617"/>
    </source>
</evidence>
<evidence type="ECO:0000256" key="5">
    <source>
        <dbReference type="ARBA" id="ARBA00022840"/>
    </source>
</evidence>
<dbReference type="InterPro" id="IPR027417">
    <property type="entry name" value="P-loop_NTPase"/>
</dbReference>
<keyword evidence="2 11" id="KW-0547">Nucleotide-binding</keyword>
<dbReference type="GO" id="GO:0003677">
    <property type="term" value="F:DNA binding"/>
    <property type="evidence" value="ECO:0007669"/>
    <property type="project" value="UniProtKB-KW"/>
</dbReference>
<dbReference type="Gene3D" id="1.10.486.10">
    <property type="entry name" value="PCRA, domain 4"/>
    <property type="match status" value="1"/>
</dbReference>
<feature type="domain" description="UvrD-like helicase C-terminal" evidence="13">
    <location>
        <begin position="339"/>
        <end position="626"/>
    </location>
</feature>
<evidence type="ECO:0000256" key="2">
    <source>
        <dbReference type="ARBA" id="ARBA00022741"/>
    </source>
</evidence>
<dbReference type="SUPFAM" id="SSF52540">
    <property type="entry name" value="P-loop containing nucleoside triphosphate hydrolases"/>
    <property type="match status" value="1"/>
</dbReference>
<evidence type="ECO:0000259" key="12">
    <source>
        <dbReference type="PROSITE" id="PS51198"/>
    </source>
</evidence>
<dbReference type="EMBL" id="CAJMXA010004122">
    <property type="protein sequence ID" value="CAE6535119.1"/>
    <property type="molecule type" value="Genomic_DNA"/>
</dbReference>
<keyword evidence="5 11" id="KW-0067">ATP-binding</keyword>
<dbReference type="PANTHER" id="PTHR11070:SF2">
    <property type="entry name" value="ATP-DEPENDENT DNA HELICASE SRS2"/>
    <property type="match status" value="1"/>
</dbReference>
<sequence>MNFHSLRALSENTARIKNSGWMNINTPFRRHLASTIPRTTRNPSMQSIYEHFDRLNEQQTQAVLSPPTGALQILAGPGTGKTWVMALRVAKLILEDGIPPELIFMATFGRHPTQELRSRLNGLIGQELTGRLKLGTIHSICWKFIKGNKTPHASLWNDSMCRDMIRHIVIARCRGHTSEEVPSKYFLAQKVQLAVAKMKVYAGTRRSLLRLIHHTLKLRVNYDTFEQIIRDYQATMKYSNALDFDDLVNEFLELVRQKPSLVSYFRYILVDEFQDTNLAQYQLIRAITRASKSGITVVGDPDQTIYGWRFADDKNFRRMCADFPETRVTNLETNYRSTPSILNFSQAVIAQGKSRARRSLCSFRQHPAGPLPVLQQLFTIEEEASAVATHIQEMHHNSKGTLQYGNFAILLRYNSWKVLFGDILGRKKIPFQFLPNPNFYSKAVVLDLLAYIFLAFSRQDTPWLLRILDNIDSVDARTILSIHRQALDQKTMAMSIVQQMAYDDLYRIDPQVRAQFQRLVILLDYIKKEGRNGALPSQMLEYILRHTDFEEQLRKGERGYNFTELWSEVESLVHEAREFERSGMMGINSSRTPMSMYIDYVQEKSKEFQMFDTESVNIMTVHASKGLEFPVVFIPGGMAAFINSHLLPVYPRNTKKRIEYEEDRRLLYVGCTRAKSWLHLTYPEYEDGERAELSEFIDKIEPDLYQVT</sequence>
<dbReference type="Proteomes" id="UP000663853">
    <property type="component" value="Unassembled WGS sequence"/>
</dbReference>
<evidence type="ECO:0000313" key="15">
    <source>
        <dbReference type="Proteomes" id="UP000663853"/>
    </source>
</evidence>
<evidence type="ECO:0000256" key="10">
    <source>
        <dbReference type="ARBA" id="ARBA00048988"/>
    </source>
</evidence>
<dbReference type="InterPro" id="IPR000212">
    <property type="entry name" value="DNA_helicase_UvrD/REP"/>
</dbReference>
<dbReference type="PROSITE" id="PS51217">
    <property type="entry name" value="UVRD_HELICASE_CTER"/>
    <property type="match status" value="1"/>
</dbReference>
<comment type="catalytic activity">
    <reaction evidence="10">
        <text>ATP + H2O = ADP + phosphate + H(+)</text>
        <dbReference type="Rhea" id="RHEA:13065"/>
        <dbReference type="ChEBI" id="CHEBI:15377"/>
        <dbReference type="ChEBI" id="CHEBI:15378"/>
        <dbReference type="ChEBI" id="CHEBI:30616"/>
        <dbReference type="ChEBI" id="CHEBI:43474"/>
        <dbReference type="ChEBI" id="CHEBI:456216"/>
        <dbReference type="EC" id="5.6.2.4"/>
    </reaction>
</comment>
<proteinExistence type="inferred from homology"/>
<keyword evidence="6" id="KW-0238">DNA-binding</keyword>
<accession>A0A8H3DR09</accession>